<keyword evidence="6" id="KW-0472">Membrane</keyword>
<gene>
    <name evidence="8" type="ORF">UFOPK2086_00399</name>
</gene>
<dbReference type="FunFam" id="3.40.50.300:FF:000133">
    <property type="entry name" value="Spermidine/putrescine import ATP-binding protein PotA"/>
    <property type="match status" value="1"/>
</dbReference>
<evidence type="ECO:0000259" key="7">
    <source>
        <dbReference type="PROSITE" id="PS50893"/>
    </source>
</evidence>
<dbReference type="InterPro" id="IPR003439">
    <property type="entry name" value="ABC_transporter-like_ATP-bd"/>
</dbReference>
<dbReference type="GO" id="GO:0016887">
    <property type="term" value="F:ATP hydrolysis activity"/>
    <property type="evidence" value="ECO:0007669"/>
    <property type="project" value="InterPro"/>
</dbReference>
<dbReference type="PANTHER" id="PTHR42781:SF4">
    <property type="entry name" value="SPERMIDINE_PUTRESCINE IMPORT ATP-BINDING PROTEIN POTA"/>
    <property type="match status" value="1"/>
</dbReference>
<evidence type="ECO:0000256" key="4">
    <source>
        <dbReference type="ARBA" id="ARBA00022840"/>
    </source>
</evidence>
<keyword evidence="3" id="KW-0547">Nucleotide-binding</keyword>
<dbReference type="InterPro" id="IPR008995">
    <property type="entry name" value="Mo/tungstate-bd_C_term_dom"/>
</dbReference>
<dbReference type="Gene3D" id="2.40.50.100">
    <property type="match status" value="1"/>
</dbReference>
<dbReference type="InterPro" id="IPR013611">
    <property type="entry name" value="Transp-assoc_OB_typ2"/>
</dbReference>
<dbReference type="GO" id="GO:0005524">
    <property type="term" value="F:ATP binding"/>
    <property type="evidence" value="ECO:0007669"/>
    <property type="project" value="UniProtKB-KW"/>
</dbReference>
<protein>
    <submittedName>
        <fullName evidence="8">Unannotated protein</fullName>
    </submittedName>
</protein>
<name>A0A6J6J5I6_9ZZZZ</name>
<dbReference type="PANTHER" id="PTHR42781">
    <property type="entry name" value="SPERMIDINE/PUTRESCINE IMPORT ATP-BINDING PROTEIN POTA"/>
    <property type="match status" value="1"/>
</dbReference>
<evidence type="ECO:0000313" key="8">
    <source>
        <dbReference type="EMBL" id="CAB4632130.1"/>
    </source>
</evidence>
<dbReference type="InterPro" id="IPR050093">
    <property type="entry name" value="ABC_SmlMolc_Importer"/>
</dbReference>
<keyword evidence="5" id="KW-1278">Translocase</keyword>
<dbReference type="GO" id="GO:0043190">
    <property type="term" value="C:ATP-binding cassette (ABC) transporter complex"/>
    <property type="evidence" value="ECO:0007669"/>
    <property type="project" value="InterPro"/>
</dbReference>
<dbReference type="InterPro" id="IPR027417">
    <property type="entry name" value="P-loop_NTPase"/>
</dbReference>
<evidence type="ECO:0000256" key="1">
    <source>
        <dbReference type="ARBA" id="ARBA00022448"/>
    </source>
</evidence>
<dbReference type="SUPFAM" id="SSF52540">
    <property type="entry name" value="P-loop containing nucleoside triphosphate hydrolases"/>
    <property type="match status" value="1"/>
</dbReference>
<dbReference type="Pfam" id="PF00005">
    <property type="entry name" value="ABC_tran"/>
    <property type="match status" value="1"/>
</dbReference>
<evidence type="ECO:0000256" key="5">
    <source>
        <dbReference type="ARBA" id="ARBA00022967"/>
    </source>
</evidence>
<dbReference type="AlphaFoldDB" id="A0A6J6J5I6"/>
<dbReference type="SMART" id="SM00382">
    <property type="entry name" value="AAA"/>
    <property type="match status" value="1"/>
</dbReference>
<organism evidence="8">
    <name type="scientific">freshwater metagenome</name>
    <dbReference type="NCBI Taxonomy" id="449393"/>
    <lineage>
        <taxon>unclassified sequences</taxon>
        <taxon>metagenomes</taxon>
        <taxon>ecological metagenomes</taxon>
    </lineage>
</organism>
<evidence type="ECO:0000256" key="6">
    <source>
        <dbReference type="ARBA" id="ARBA00023136"/>
    </source>
</evidence>
<dbReference type="GO" id="GO:0015594">
    <property type="term" value="F:ABC-type putrescine transporter activity"/>
    <property type="evidence" value="ECO:0007669"/>
    <property type="project" value="InterPro"/>
</dbReference>
<dbReference type="SUPFAM" id="SSF50331">
    <property type="entry name" value="MOP-like"/>
    <property type="match status" value="1"/>
</dbReference>
<evidence type="ECO:0000256" key="2">
    <source>
        <dbReference type="ARBA" id="ARBA00022475"/>
    </source>
</evidence>
<dbReference type="NCBIfam" id="TIGR01187">
    <property type="entry name" value="potA"/>
    <property type="match status" value="1"/>
</dbReference>
<feature type="domain" description="ABC transporter" evidence="7">
    <location>
        <begin position="8"/>
        <end position="238"/>
    </location>
</feature>
<keyword evidence="2" id="KW-1003">Cell membrane</keyword>
<sequence length="380" mass="40604">MDVGDPVVKLENVRKQYGSFIAVHQADFSIGRGEFFAMLGPSGCGKTTTLKMIAGFEQPTAGHVFLEGEDVSHTPPHKRNVNTVFQQYALFPHMSVFDNVAFGPRSKKLPEAEVKTRVAEMLDVVRLGEFAQRRPAQLSGGQQQRVALARALVNYPSALLLDEPLAALDLKLREAMQIELKRIQREVGITFVFVTHDQGEALTMSDRIAVMSEGRVEQVGAPVDIYARPETLFVAGFIGSANLLPGTIVSSDGAGTRVLLLDGTQVVVAAGNSASSAALSQGNQVTVMLRPEQVVLGAEGDMKVFVTDTVFQGSSVRVVGRTSNNTEVSAIVPAGSSVKAPSVGETVSMHWHASAPYLLEGWPETAGSTTTNVDSIEAAL</sequence>
<evidence type="ECO:0000256" key="3">
    <source>
        <dbReference type="ARBA" id="ARBA00022741"/>
    </source>
</evidence>
<dbReference type="InterPro" id="IPR017879">
    <property type="entry name" value="PotA_ATP-bd"/>
</dbReference>
<dbReference type="InterPro" id="IPR003593">
    <property type="entry name" value="AAA+_ATPase"/>
</dbReference>
<dbReference type="CDD" id="cd03300">
    <property type="entry name" value="ABC_PotA_N"/>
    <property type="match status" value="1"/>
</dbReference>
<dbReference type="Gene3D" id="3.40.50.300">
    <property type="entry name" value="P-loop containing nucleotide triphosphate hydrolases"/>
    <property type="match status" value="1"/>
</dbReference>
<keyword evidence="1" id="KW-0813">Transport</keyword>
<dbReference type="EMBL" id="CAEZVQ010000032">
    <property type="protein sequence ID" value="CAB4632130.1"/>
    <property type="molecule type" value="Genomic_DNA"/>
</dbReference>
<dbReference type="PROSITE" id="PS50893">
    <property type="entry name" value="ABC_TRANSPORTER_2"/>
    <property type="match status" value="1"/>
</dbReference>
<reference evidence="8" key="1">
    <citation type="submission" date="2020-05" db="EMBL/GenBank/DDBJ databases">
        <authorList>
            <person name="Chiriac C."/>
            <person name="Salcher M."/>
            <person name="Ghai R."/>
            <person name="Kavagutti S V."/>
        </authorList>
    </citation>
    <scope>NUCLEOTIDE SEQUENCE</scope>
</reference>
<proteinExistence type="predicted"/>
<keyword evidence="4" id="KW-0067">ATP-binding</keyword>
<dbReference type="InterPro" id="IPR005893">
    <property type="entry name" value="PotA-like"/>
</dbReference>
<dbReference type="InterPro" id="IPR017871">
    <property type="entry name" value="ABC_transporter-like_CS"/>
</dbReference>
<dbReference type="PROSITE" id="PS00211">
    <property type="entry name" value="ABC_TRANSPORTER_1"/>
    <property type="match status" value="1"/>
</dbReference>
<accession>A0A6J6J5I6</accession>
<dbReference type="Pfam" id="PF08402">
    <property type="entry name" value="TOBE_2"/>
    <property type="match status" value="1"/>
</dbReference>